<evidence type="ECO:0000313" key="1">
    <source>
        <dbReference type="EMBL" id="WLS77937.1"/>
    </source>
</evidence>
<dbReference type="RefSeq" id="WP_306207296.1">
    <property type="nucleotide sequence ID" value="NZ_CP132353.1"/>
</dbReference>
<keyword evidence="2" id="KW-1185">Reference proteome</keyword>
<dbReference type="AlphaFoldDB" id="A0AA50DHA3"/>
<protein>
    <submittedName>
        <fullName evidence="1">Uncharacterized protein</fullName>
    </submittedName>
</protein>
<dbReference type="KEGG" id="epi:Q3V30_15895"/>
<evidence type="ECO:0000313" key="2">
    <source>
        <dbReference type="Proteomes" id="UP001228139"/>
    </source>
</evidence>
<dbReference type="Proteomes" id="UP001228139">
    <property type="component" value="Chromosome"/>
</dbReference>
<gene>
    <name evidence="1" type="ORF">Q3V30_15895</name>
</gene>
<name>A0AA50DHA3_9GAMM</name>
<reference evidence="1 2" key="1">
    <citation type="submission" date="2023-07" db="EMBL/GenBank/DDBJ databases">
        <title>Pathogenic bacteria of pear tree diseases.</title>
        <authorList>
            <person name="Zhang Z."/>
            <person name="He L."/>
            <person name="Huang R."/>
        </authorList>
    </citation>
    <scope>NUCLEOTIDE SEQUENCE [LARGE SCALE GENOMIC DNA]</scope>
    <source>
        <strain evidence="1 2">DE2</strain>
    </source>
</reference>
<sequence>MSDLLRRGLGKLLAAPGKMMQNATRQDVQQSVESKITTDANGNASLNMNNRQVQASMRARMEELARKG</sequence>
<dbReference type="EMBL" id="CP132353">
    <property type="protein sequence ID" value="WLS77937.1"/>
    <property type="molecule type" value="Genomic_DNA"/>
</dbReference>
<organism evidence="1 2">
    <name type="scientific">Erwinia pyri</name>
    <dbReference type="NCBI Taxonomy" id="3062598"/>
    <lineage>
        <taxon>Bacteria</taxon>
        <taxon>Pseudomonadati</taxon>
        <taxon>Pseudomonadota</taxon>
        <taxon>Gammaproteobacteria</taxon>
        <taxon>Enterobacterales</taxon>
        <taxon>Erwiniaceae</taxon>
        <taxon>Erwinia</taxon>
    </lineage>
</organism>
<proteinExistence type="predicted"/>
<accession>A0AA50DHA3</accession>